<dbReference type="EMBL" id="CAWUPB010000851">
    <property type="protein sequence ID" value="CAK7326566.1"/>
    <property type="molecule type" value="Genomic_DNA"/>
</dbReference>
<evidence type="ECO:0000256" key="5">
    <source>
        <dbReference type="ARBA" id="ARBA00023242"/>
    </source>
</evidence>
<comment type="caution">
    <text evidence="9">The sequence shown here is derived from an EMBL/GenBank/DDBJ whole genome shotgun (WGS) entry which is preliminary data.</text>
</comment>
<gene>
    <name evidence="9" type="ORF">DCAF_LOCUS4268</name>
</gene>
<dbReference type="PROSITE" id="PS51032">
    <property type="entry name" value="AP2_ERF"/>
    <property type="match status" value="1"/>
</dbReference>
<dbReference type="PANTHER" id="PTHR31194">
    <property type="entry name" value="SHN SHINE , DNA BINDING / TRANSCRIPTION FACTOR"/>
    <property type="match status" value="1"/>
</dbReference>
<dbReference type="PANTHER" id="PTHR31194:SF62">
    <property type="entry name" value="ETHYLENE-RESPONSIVE TRANSCRIPTION FACTOR ERF118"/>
    <property type="match status" value="1"/>
</dbReference>
<feature type="region of interest" description="Disordered" evidence="7">
    <location>
        <begin position="1"/>
        <end position="84"/>
    </location>
</feature>
<dbReference type="InterPro" id="IPR016177">
    <property type="entry name" value="DNA-bd_dom_sf"/>
</dbReference>
<dbReference type="Proteomes" id="UP001314170">
    <property type="component" value="Unassembled WGS sequence"/>
</dbReference>
<dbReference type="Pfam" id="PF00847">
    <property type="entry name" value="AP2"/>
    <property type="match status" value="1"/>
</dbReference>
<reference evidence="9 10" key="1">
    <citation type="submission" date="2024-01" db="EMBL/GenBank/DDBJ databases">
        <authorList>
            <person name="Waweru B."/>
        </authorList>
    </citation>
    <scope>NUCLEOTIDE SEQUENCE [LARGE SCALE GENOMIC DNA]</scope>
</reference>
<evidence type="ECO:0000256" key="6">
    <source>
        <dbReference type="ARBA" id="ARBA00024343"/>
    </source>
</evidence>
<keyword evidence="3" id="KW-0238">DNA-binding</keyword>
<evidence type="ECO:0000256" key="4">
    <source>
        <dbReference type="ARBA" id="ARBA00023163"/>
    </source>
</evidence>
<sequence length="296" mass="32880">MESKMRKIRVIWSDPYATESDSSDDESDTKSIRKLLEPESSCQDSNNSAKPPNKKRRVLPKNPTSTTQDKKLAPKKPVGVRQRKWGKWAAEIRNPMTKVRTWLGTFNTLEEAAQAYEAKKQEYDAMAMVASEKSQNMSSSVAVSQSHSHNSSKNQVSSASSDDTDDSVVSHTSPACVLELDTSVVSNVTGDCGLLIKDEDVSTSIADLEVPDLAFLNDPLASCPIDQDLNLGLDFENLIDEFGRFYDDYCGIDDLDICGLNGEEPSELPDYDFEFGNEEFSYLDDHQQKPLNIACL</sequence>
<keyword evidence="2" id="KW-0805">Transcription regulation</keyword>
<dbReference type="InterPro" id="IPR050913">
    <property type="entry name" value="AP2/ERF_ERF"/>
</dbReference>
<evidence type="ECO:0000256" key="1">
    <source>
        <dbReference type="ARBA" id="ARBA00004123"/>
    </source>
</evidence>
<dbReference type="AlphaFoldDB" id="A0AAV1QYM9"/>
<evidence type="ECO:0000256" key="3">
    <source>
        <dbReference type="ARBA" id="ARBA00023125"/>
    </source>
</evidence>
<keyword evidence="10" id="KW-1185">Reference proteome</keyword>
<evidence type="ECO:0000313" key="9">
    <source>
        <dbReference type="EMBL" id="CAK7326566.1"/>
    </source>
</evidence>
<feature type="compositionally biased region" description="Polar residues" evidence="7">
    <location>
        <begin position="40"/>
        <end position="50"/>
    </location>
</feature>
<dbReference type="InterPro" id="IPR001471">
    <property type="entry name" value="AP2/ERF_dom"/>
</dbReference>
<evidence type="ECO:0000256" key="2">
    <source>
        <dbReference type="ARBA" id="ARBA00023015"/>
    </source>
</evidence>
<evidence type="ECO:0000259" key="8">
    <source>
        <dbReference type="PROSITE" id="PS51032"/>
    </source>
</evidence>
<proteinExistence type="inferred from homology"/>
<dbReference type="PRINTS" id="PR00367">
    <property type="entry name" value="ETHRSPELEMNT"/>
</dbReference>
<accession>A0AAV1QYM9</accession>
<evidence type="ECO:0000256" key="7">
    <source>
        <dbReference type="SAM" id="MobiDB-lite"/>
    </source>
</evidence>
<comment type="similarity">
    <text evidence="6">Belongs to the AP2/ERF transcription factor family. ERF subfamily.</text>
</comment>
<protein>
    <recommendedName>
        <fullName evidence="8">AP2/ERF domain-containing protein</fullName>
    </recommendedName>
</protein>
<dbReference type="GO" id="GO:0003700">
    <property type="term" value="F:DNA-binding transcription factor activity"/>
    <property type="evidence" value="ECO:0007669"/>
    <property type="project" value="InterPro"/>
</dbReference>
<dbReference type="GO" id="GO:0005634">
    <property type="term" value="C:nucleus"/>
    <property type="evidence" value="ECO:0007669"/>
    <property type="project" value="UniProtKB-SubCell"/>
</dbReference>
<keyword evidence="5" id="KW-0539">Nucleus</keyword>
<dbReference type="GO" id="GO:0003677">
    <property type="term" value="F:DNA binding"/>
    <property type="evidence" value="ECO:0007669"/>
    <property type="project" value="UniProtKB-KW"/>
</dbReference>
<comment type="subcellular location">
    <subcellularLocation>
        <location evidence="1">Nucleus</location>
    </subcellularLocation>
</comment>
<dbReference type="SMART" id="SM00380">
    <property type="entry name" value="AP2"/>
    <property type="match status" value="1"/>
</dbReference>
<dbReference type="SUPFAM" id="SSF54171">
    <property type="entry name" value="DNA-binding domain"/>
    <property type="match status" value="1"/>
</dbReference>
<dbReference type="GO" id="GO:0009877">
    <property type="term" value="P:nodulation"/>
    <property type="evidence" value="ECO:0007669"/>
    <property type="project" value="UniProtKB-ARBA"/>
</dbReference>
<feature type="domain" description="AP2/ERF" evidence="8">
    <location>
        <begin position="76"/>
        <end position="138"/>
    </location>
</feature>
<organism evidence="9 10">
    <name type="scientific">Dovyalis caffra</name>
    <dbReference type="NCBI Taxonomy" id="77055"/>
    <lineage>
        <taxon>Eukaryota</taxon>
        <taxon>Viridiplantae</taxon>
        <taxon>Streptophyta</taxon>
        <taxon>Embryophyta</taxon>
        <taxon>Tracheophyta</taxon>
        <taxon>Spermatophyta</taxon>
        <taxon>Magnoliopsida</taxon>
        <taxon>eudicotyledons</taxon>
        <taxon>Gunneridae</taxon>
        <taxon>Pentapetalae</taxon>
        <taxon>rosids</taxon>
        <taxon>fabids</taxon>
        <taxon>Malpighiales</taxon>
        <taxon>Salicaceae</taxon>
        <taxon>Flacourtieae</taxon>
        <taxon>Dovyalis</taxon>
    </lineage>
</organism>
<evidence type="ECO:0000313" key="10">
    <source>
        <dbReference type="Proteomes" id="UP001314170"/>
    </source>
</evidence>
<feature type="compositionally biased region" description="Basic and acidic residues" evidence="7">
    <location>
        <begin position="28"/>
        <end position="37"/>
    </location>
</feature>
<keyword evidence="4" id="KW-0804">Transcription</keyword>
<name>A0AAV1QYM9_9ROSI</name>
<dbReference type="CDD" id="cd00018">
    <property type="entry name" value="AP2"/>
    <property type="match status" value="1"/>
</dbReference>
<dbReference type="InterPro" id="IPR036955">
    <property type="entry name" value="AP2/ERF_dom_sf"/>
</dbReference>
<feature type="region of interest" description="Disordered" evidence="7">
    <location>
        <begin position="137"/>
        <end position="168"/>
    </location>
</feature>
<dbReference type="FunFam" id="3.30.730.10:FF:000005">
    <property type="entry name" value="ethylene-responsive transcription factor RAP2-11"/>
    <property type="match status" value="1"/>
</dbReference>
<dbReference type="Gene3D" id="3.30.730.10">
    <property type="entry name" value="AP2/ERF domain"/>
    <property type="match status" value="1"/>
</dbReference>